<feature type="transmembrane region" description="Helical" evidence="1">
    <location>
        <begin position="173"/>
        <end position="193"/>
    </location>
</feature>
<keyword evidence="2" id="KW-0732">Signal</keyword>
<evidence type="ECO:0000313" key="3">
    <source>
        <dbReference type="EMBL" id="OCK74619.1"/>
    </source>
</evidence>
<keyword evidence="1" id="KW-0812">Transmembrane</keyword>
<keyword evidence="4" id="KW-1185">Reference proteome</keyword>
<protein>
    <submittedName>
        <fullName evidence="3">Uncharacterized protein</fullName>
    </submittedName>
</protein>
<keyword evidence="1" id="KW-1133">Transmembrane helix</keyword>
<dbReference type="Proteomes" id="UP000250266">
    <property type="component" value="Unassembled WGS sequence"/>
</dbReference>
<accession>A0A8E2DZP9</accession>
<evidence type="ECO:0000313" key="4">
    <source>
        <dbReference type="Proteomes" id="UP000250266"/>
    </source>
</evidence>
<dbReference type="AlphaFoldDB" id="A0A8E2DZP9"/>
<reference evidence="3 4" key="1">
    <citation type="journal article" date="2016" name="Nat. Commun.">
        <title>Ectomycorrhizal ecology is imprinted in the genome of the dominant symbiotic fungus Cenococcum geophilum.</title>
        <authorList>
            <consortium name="DOE Joint Genome Institute"/>
            <person name="Peter M."/>
            <person name="Kohler A."/>
            <person name="Ohm R.A."/>
            <person name="Kuo A."/>
            <person name="Krutzmann J."/>
            <person name="Morin E."/>
            <person name="Arend M."/>
            <person name="Barry K.W."/>
            <person name="Binder M."/>
            <person name="Choi C."/>
            <person name="Clum A."/>
            <person name="Copeland A."/>
            <person name="Grisel N."/>
            <person name="Haridas S."/>
            <person name="Kipfer T."/>
            <person name="LaButti K."/>
            <person name="Lindquist E."/>
            <person name="Lipzen A."/>
            <person name="Maire R."/>
            <person name="Meier B."/>
            <person name="Mihaltcheva S."/>
            <person name="Molinier V."/>
            <person name="Murat C."/>
            <person name="Poggeler S."/>
            <person name="Quandt C.A."/>
            <person name="Sperisen C."/>
            <person name="Tritt A."/>
            <person name="Tisserant E."/>
            <person name="Crous P.W."/>
            <person name="Henrissat B."/>
            <person name="Nehls U."/>
            <person name="Egli S."/>
            <person name="Spatafora J.W."/>
            <person name="Grigoriev I.V."/>
            <person name="Martin F.M."/>
        </authorList>
    </citation>
    <scope>NUCLEOTIDE SEQUENCE [LARGE SCALE GENOMIC DNA]</scope>
    <source>
        <strain evidence="3 4">CBS 459.81</strain>
    </source>
</reference>
<evidence type="ECO:0000256" key="1">
    <source>
        <dbReference type="SAM" id="Phobius"/>
    </source>
</evidence>
<evidence type="ECO:0000256" key="2">
    <source>
        <dbReference type="SAM" id="SignalP"/>
    </source>
</evidence>
<dbReference type="OrthoDB" id="5180903at2759"/>
<feature type="non-terminal residue" evidence="3">
    <location>
        <position position="195"/>
    </location>
</feature>
<dbReference type="EMBL" id="KV745444">
    <property type="protein sequence ID" value="OCK74619.1"/>
    <property type="molecule type" value="Genomic_DNA"/>
</dbReference>
<sequence length="195" mass="20591">MLEKKTKLAASFIFVAAFLLCVVLSVQTFCKEENEIAGIATLSVRAPYLLFSSRSIALGPIPGGSDVHSLKGVVQSAGNVAITAISLVNSDIQNAVTSAMGAIETSIYTSTPKNYTLGTKSYCIGFSDRIDCRNLPLNITQTLPDTIKSSIRGQIPSLESLDQTLSYLTPGSIPGLSLLGAVLLLLLAALFFCSL</sequence>
<proteinExistence type="predicted"/>
<keyword evidence="1" id="KW-0472">Membrane</keyword>
<feature type="chain" id="PRO_5034461113" evidence="2">
    <location>
        <begin position="29"/>
        <end position="195"/>
    </location>
</feature>
<gene>
    <name evidence="3" type="ORF">K432DRAFT_267227</name>
</gene>
<name>A0A8E2DZP9_9PEZI</name>
<feature type="signal peptide" evidence="2">
    <location>
        <begin position="1"/>
        <end position="28"/>
    </location>
</feature>
<organism evidence="3 4">
    <name type="scientific">Lepidopterella palustris CBS 459.81</name>
    <dbReference type="NCBI Taxonomy" id="1314670"/>
    <lineage>
        <taxon>Eukaryota</taxon>
        <taxon>Fungi</taxon>
        <taxon>Dikarya</taxon>
        <taxon>Ascomycota</taxon>
        <taxon>Pezizomycotina</taxon>
        <taxon>Dothideomycetes</taxon>
        <taxon>Pleosporomycetidae</taxon>
        <taxon>Mytilinidiales</taxon>
        <taxon>Argynnaceae</taxon>
        <taxon>Lepidopterella</taxon>
    </lineage>
</organism>